<protein>
    <submittedName>
        <fullName evidence="1">Tocopherol cyclase</fullName>
    </submittedName>
</protein>
<dbReference type="SUPFAM" id="SSF159245">
    <property type="entry name" value="AttH-like"/>
    <property type="match status" value="1"/>
</dbReference>
<dbReference type="AlphaFoldDB" id="A0A1I5V2J5"/>
<gene>
    <name evidence="1" type="ORF">SAMN04488506_0320</name>
</gene>
<dbReference type="PANTHER" id="PTHR35309">
    <property type="match status" value="1"/>
</dbReference>
<organism evidence="1 2">
    <name type="scientific">Desemzia incerta</name>
    <dbReference type="NCBI Taxonomy" id="82801"/>
    <lineage>
        <taxon>Bacteria</taxon>
        <taxon>Bacillati</taxon>
        <taxon>Bacillota</taxon>
        <taxon>Bacilli</taxon>
        <taxon>Lactobacillales</taxon>
        <taxon>Carnobacteriaceae</taxon>
        <taxon>Desemzia</taxon>
    </lineage>
</organism>
<name>A0A1I5V2J5_9LACT</name>
<keyword evidence="2" id="KW-1185">Reference proteome</keyword>
<dbReference type="EMBL" id="FOXW01000001">
    <property type="protein sequence ID" value="SFQ01691.1"/>
    <property type="molecule type" value="Genomic_DNA"/>
</dbReference>
<evidence type="ECO:0000313" key="2">
    <source>
        <dbReference type="Proteomes" id="UP000199136"/>
    </source>
</evidence>
<reference evidence="1 2" key="1">
    <citation type="submission" date="2016-10" db="EMBL/GenBank/DDBJ databases">
        <authorList>
            <person name="de Groot N.N."/>
        </authorList>
    </citation>
    <scope>NUCLEOTIDE SEQUENCE [LARGE SCALE GENOMIC DNA]</scope>
    <source>
        <strain evidence="1 2">DSM 20581</strain>
    </source>
</reference>
<dbReference type="InterPro" id="IPR025893">
    <property type="entry name" value="Tocopherol_cyclase"/>
</dbReference>
<evidence type="ECO:0000313" key="1">
    <source>
        <dbReference type="EMBL" id="SFQ01691.1"/>
    </source>
</evidence>
<proteinExistence type="predicted"/>
<accession>A0A1I5V2J5</accession>
<dbReference type="STRING" id="82801.SAMN04488506_0320"/>
<dbReference type="GO" id="GO:0009976">
    <property type="term" value="F:tocopherol cyclase activity"/>
    <property type="evidence" value="ECO:0007669"/>
    <property type="project" value="InterPro"/>
</dbReference>
<dbReference type="OrthoDB" id="9772627at2"/>
<dbReference type="RefSeq" id="WP_092479394.1">
    <property type="nucleotide sequence ID" value="NZ_FOXW01000001.1"/>
</dbReference>
<dbReference type="Pfam" id="PF14249">
    <property type="entry name" value="Tocopherol_cycl"/>
    <property type="match status" value="1"/>
</dbReference>
<sequence>MPKTFRPILFQGNTEKKVYFEGWYYKQVTKDETEMISFIPGISLNETDKHCFVQYISVTKDHNHLPVIKTDYFPYPIDQFITRDEPFQVQIGPNVFSEKKVAIHLTKEGTKIKGSFSLHNLHPIQKTWLNPTIMGPLSYIPNMECNHGVISMNHSINGYVKINNRVIDFTGGKGYFEKDWGTSFPKEYMWIQSNNFKDPTTSLFFSVANVPLMKLNLEGFICNLVMQGKEYRFATYNRSKMTIQRLSSTEIKIILENKNARLTIVARPDKFGELTAPQNGVMGKKVKEGFSDHLHITLENFQAPFVYKDDGKMAGIEVVGYQMTD</sequence>
<dbReference type="Proteomes" id="UP000199136">
    <property type="component" value="Unassembled WGS sequence"/>
</dbReference>
<dbReference type="PANTHER" id="PTHR35309:SF4">
    <property type="entry name" value="TOCOPHEROL CYCLASE"/>
    <property type="match status" value="1"/>
</dbReference>